<evidence type="ECO:0000256" key="4">
    <source>
        <dbReference type="ARBA" id="ARBA00023204"/>
    </source>
</evidence>
<keyword evidence="2" id="KW-0227">DNA damage</keyword>
<dbReference type="Gene3D" id="2.170.210.10">
    <property type="entry name" value="DNA double-strand break repair and VJ recombination XRCC4, N-terminal"/>
    <property type="match status" value="1"/>
</dbReference>
<dbReference type="GO" id="GO:0045027">
    <property type="term" value="F:DNA end binding"/>
    <property type="evidence" value="ECO:0007669"/>
    <property type="project" value="TreeGrafter"/>
</dbReference>
<dbReference type="WBParaSite" id="TMUE_2000010614.1">
    <property type="protein sequence ID" value="TMUE_2000010614.1"/>
    <property type="gene ID" value="WBGene00288923"/>
</dbReference>
<reference evidence="11" key="1">
    <citation type="submission" date="2019-12" db="UniProtKB">
        <authorList>
            <consortium name="WormBaseParasite"/>
        </authorList>
    </citation>
    <scope>IDENTIFICATION</scope>
</reference>
<keyword evidence="4" id="KW-0234">DNA repair</keyword>
<evidence type="ECO:0000256" key="5">
    <source>
        <dbReference type="ARBA" id="ARBA00023242"/>
    </source>
</evidence>
<protein>
    <recommendedName>
        <fullName evidence="7">Non-homologous end-joining factor 1</fullName>
    </recommendedName>
</protein>
<evidence type="ECO:0000256" key="7">
    <source>
        <dbReference type="ARBA" id="ARBA00044529"/>
    </source>
</evidence>
<feature type="domain" description="XLF-like N-terminal" evidence="9">
    <location>
        <begin position="15"/>
        <end position="123"/>
    </location>
</feature>
<dbReference type="GO" id="GO:0032807">
    <property type="term" value="C:DNA ligase IV complex"/>
    <property type="evidence" value="ECO:0007669"/>
    <property type="project" value="TreeGrafter"/>
</dbReference>
<comment type="similarity">
    <text evidence="6">Belongs to the XRCC4-XLF family. XLF subfamily.</text>
</comment>
<dbReference type="CDD" id="cd22285">
    <property type="entry name" value="HD_XLF_N"/>
    <property type="match status" value="1"/>
</dbReference>
<evidence type="ECO:0000313" key="11">
    <source>
        <dbReference type="WBParaSite" id="TMUE_2000010614.1"/>
    </source>
</evidence>
<dbReference type="InterPro" id="IPR015381">
    <property type="entry name" value="XLF-like_N"/>
</dbReference>
<dbReference type="PANTHER" id="PTHR32235:SF1">
    <property type="entry name" value="NON-HOMOLOGOUS END-JOINING FACTOR 1"/>
    <property type="match status" value="1"/>
</dbReference>
<evidence type="ECO:0000313" key="10">
    <source>
        <dbReference type="Proteomes" id="UP000046395"/>
    </source>
</evidence>
<evidence type="ECO:0000256" key="6">
    <source>
        <dbReference type="ARBA" id="ARBA00025747"/>
    </source>
</evidence>
<accession>A0A5S6QU04</accession>
<name>A0A5S6QU04_TRIMR</name>
<keyword evidence="3" id="KW-0238">DNA-binding</keyword>
<dbReference type="Proteomes" id="UP000046395">
    <property type="component" value="Unassembled WGS sequence"/>
</dbReference>
<dbReference type="PANTHER" id="PTHR32235">
    <property type="entry name" value="NON-HOMOLOGOUS END-JOINING FACTOR 1"/>
    <property type="match status" value="1"/>
</dbReference>
<dbReference type="STRING" id="70415.A0A5S6QU04"/>
<keyword evidence="10" id="KW-1185">Reference proteome</keyword>
<dbReference type="AlphaFoldDB" id="A0A5S6QU04"/>
<evidence type="ECO:0000256" key="1">
    <source>
        <dbReference type="ARBA" id="ARBA00004123"/>
    </source>
</evidence>
<evidence type="ECO:0000256" key="2">
    <source>
        <dbReference type="ARBA" id="ARBA00022763"/>
    </source>
</evidence>
<dbReference type="GO" id="GO:0006303">
    <property type="term" value="P:double-strand break repair via nonhomologous end joining"/>
    <property type="evidence" value="ECO:0007669"/>
    <property type="project" value="TreeGrafter"/>
</dbReference>
<feature type="compositionally biased region" description="Basic residues" evidence="8">
    <location>
        <begin position="274"/>
        <end position="284"/>
    </location>
</feature>
<comment type="subcellular location">
    <subcellularLocation>
        <location evidence="1">Nucleus</location>
    </subcellularLocation>
</comment>
<organism evidence="10 11">
    <name type="scientific">Trichuris muris</name>
    <name type="common">Mouse whipworm</name>
    <dbReference type="NCBI Taxonomy" id="70415"/>
    <lineage>
        <taxon>Eukaryota</taxon>
        <taxon>Metazoa</taxon>
        <taxon>Ecdysozoa</taxon>
        <taxon>Nematoda</taxon>
        <taxon>Enoplea</taxon>
        <taxon>Dorylaimia</taxon>
        <taxon>Trichinellida</taxon>
        <taxon>Trichuridae</taxon>
        <taxon>Trichuris</taxon>
    </lineage>
</organism>
<dbReference type="InterPro" id="IPR052287">
    <property type="entry name" value="NHEJ_factor"/>
</dbReference>
<keyword evidence="5" id="KW-0539">Nucleus</keyword>
<dbReference type="InterPro" id="IPR038051">
    <property type="entry name" value="XRCC4-like_N_sf"/>
</dbReference>
<evidence type="ECO:0000259" key="9">
    <source>
        <dbReference type="Pfam" id="PF09302"/>
    </source>
</evidence>
<sequence length="284" mass="32421">MDSSDCRPSLELGCWKRVAYVKNHLPFYASTVISKGGITFKFTNMMQLWEEVLDAQMFSQKLLDLNANVTGDVTPLHDKIAFMVLELDPSCTYSPANVTEEVLEVECKCLLSGLPLLWKITAEQASPEMLFVDVIRPLMAIVMHAERREKELISQICYRDRFIEDLLDEGVKSPKKASKWTKFDSCCWHRNYFLSEQAAEVQKFISSCVKGPFDENAFNEKLMLLEKTVHFAEQEQCDVSTIPTVADDQALVLDEEIPEEIEAPSPTATTEKTPKKKTRRLLRL</sequence>
<evidence type="ECO:0000256" key="3">
    <source>
        <dbReference type="ARBA" id="ARBA00023125"/>
    </source>
</evidence>
<proteinExistence type="inferred from homology"/>
<dbReference type="Pfam" id="PF09302">
    <property type="entry name" value="XLF"/>
    <property type="match status" value="1"/>
</dbReference>
<evidence type="ECO:0000256" key="8">
    <source>
        <dbReference type="SAM" id="MobiDB-lite"/>
    </source>
</evidence>
<feature type="region of interest" description="Disordered" evidence="8">
    <location>
        <begin position="257"/>
        <end position="284"/>
    </location>
</feature>